<evidence type="ECO:0000313" key="2">
    <source>
        <dbReference type="EMBL" id="SDG41990.1"/>
    </source>
</evidence>
<dbReference type="AlphaFoldDB" id="A0A1G7U5F7"/>
<feature type="domain" description="AAA" evidence="1">
    <location>
        <begin position="1"/>
        <end position="162"/>
    </location>
</feature>
<dbReference type="InterPro" id="IPR027417">
    <property type="entry name" value="P-loop_NTPase"/>
</dbReference>
<dbReference type="Proteomes" id="UP000199009">
    <property type="component" value="Chromosome I"/>
</dbReference>
<dbReference type="RefSeq" id="WP_091485178.1">
    <property type="nucleotide sequence ID" value="NZ_LT629692.1"/>
</dbReference>
<dbReference type="STRING" id="370764.SAMN04489810_0247"/>
<gene>
    <name evidence="2" type="ORF">SAMN04489810_0247</name>
</gene>
<dbReference type="InterPro" id="IPR050678">
    <property type="entry name" value="DNA_Partitioning_ATPase"/>
</dbReference>
<dbReference type="PANTHER" id="PTHR13696">
    <property type="entry name" value="P-LOOP CONTAINING NUCLEOSIDE TRIPHOSPHATE HYDROLASE"/>
    <property type="match status" value="1"/>
</dbReference>
<dbReference type="PIRSF" id="PIRSF009320">
    <property type="entry name" value="Nuc_binding_HP_1000"/>
    <property type="match status" value="1"/>
</dbReference>
<evidence type="ECO:0000313" key="3">
    <source>
        <dbReference type="Proteomes" id="UP000199009"/>
    </source>
</evidence>
<reference evidence="2 3" key="1">
    <citation type="submission" date="2016-10" db="EMBL/GenBank/DDBJ databases">
        <authorList>
            <person name="de Groot N.N."/>
        </authorList>
    </citation>
    <scope>NUCLEOTIDE SEQUENCE [LARGE SCALE GENOMIC DNA]</scope>
    <source>
        <strain evidence="2 3">DSM 23142</strain>
    </source>
</reference>
<sequence length="252" mass="26774">MKVIAVYSVKGGVGKSTTAVNLAWEAASKHRVLLWDLDPQGSATFLLDVKPKLRGGAEALLQGRSKIADAVRATGVPGLDVLPGDESYRDLELVLDQAKHSEGRIDRALGSLSGDYDVIVLDCPPGSSLLAQNVIRAADVVVLPLVPSPLSARSLEQVRDIVRAEKHPPAVLAFLSMVDRRKTAHRAAIENLAAVEPEVIDVAVPHSVVVERMGYERVPVGASAPSSEAARAYATLWKAVWSQVSPAKAGKS</sequence>
<dbReference type="EMBL" id="LT629692">
    <property type="protein sequence ID" value="SDG41990.1"/>
    <property type="molecule type" value="Genomic_DNA"/>
</dbReference>
<dbReference type="PANTHER" id="PTHR13696:SF52">
    <property type="entry name" value="PARA FAMILY PROTEIN CT_582"/>
    <property type="match status" value="1"/>
</dbReference>
<dbReference type="CDD" id="cd02042">
    <property type="entry name" value="ParAB_family"/>
    <property type="match status" value="1"/>
</dbReference>
<organism evidence="2 3">
    <name type="scientific">Microbacterium pygmaeum</name>
    <dbReference type="NCBI Taxonomy" id="370764"/>
    <lineage>
        <taxon>Bacteria</taxon>
        <taxon>Bacillati</taxon>
        <taxon>Actinomycetota</taxon>
        <taxon>Actinomycetes</taxon>
        <taxon>Micrococcales</taxon>
        <taxon>Microbacteriaceae</taxon>
        <taxon>Microbacterium</taxon>
    </lineage>
</organism>
<dbReference type="InterPro" id="IPR025669">
    <property type="entry name" value="AAA_dom"/>
</dbReference>
<protein>
    <submittedName>
        <fullName evidence="2">Cellulose biosynthesis protein BcsQ</fullName>
    </submittedName>
</protein>
<name>A0A1G7U5F7_9MICO</name>
<proteinExistence type="predicted"/>
<evidence type="ECO:0000259" key="1">
    <source>
        <dbReference type="Pfam" id="PF13614"/>
    </source>
</evidence>
<dbReference type="OrthoDB" id="128708at2"/>
<dbReference type="SUPFAM" id="SSF52540">
    <property type="entry name" value="P-loop containing nucleoside triphosphate hydrolases"/>
    <property type="match status" value="1"/>
</dbReference>
<dbReference type="Gene3D" id="3.40.50.300">
    <property type="entry name" value="P-loop containing nucleotide triphosphate hydrolases"/>
    <property type="match status" value="1"/>
</dbReference>
<accession>A0A1G7U5F7</accession>
<dbReference type="Pfam" id="PF13614">
    <property type="entry name" value="AAA_31"/>
    <property type="match status" value="1"/>
</dbReference>
<keyword evidence="3" id="KW-1185">Reference proteome</keyword>